<reference evidence="3" key="2">
    <citation type="journal article" date="2022" name="Hortic Res">
        <title>The genome of Dioscorea zingiberensis sheds light on the biosynthesis, origin and evolution of the medicinally important diosgenin saponins.</title>
        <authorList>
            <person name="Li Y."/>
            <person name="Tan C."/>
            <person name="Li Z."/>
            <person name="Guo J."/>
            <person name="Li S."/>
            <person name="Chen X."/>
            <person name="Wang C."/>
            <person name="Dai X."/>
            <person name="Yang H."/>
            <person name="Song W."/>
            <person name="Hou L."/>
            <person name="Xu J."/>
            <person name="Tong Z."/>
            <person name="Xu A."/>
            <person name="Yuan X."/>
            <person name="Wang W."/>
            <person name="Yang Q."/>
            <person name="Chen L."/>
            <person name="Sun Z."/>
            <person name="Wang K."/>
            <person name="Pan B."/>
            <person name="Chen J."/>
            <person name="Bao Y."/>
            <person name="Liu F."/>
            <person name="Qi X."/>
            <person name="Gang D.R."/>
            <person name="Wen J."/>
            <person name="Li J."/>
        </authorList>
    </citation>
    <scope>NUCLEOTIDE SEQUENCE</scope>
    <source>
        <strain evidence="3">Dzin_1.0</strain>
    </source>
</reference>
<dbReference type="Gene3D" id="1.20.140.40">
    <property type="entry name" value="Invertase/pectin methylesterase inhibitor family protein"/>
    <property type="match status" value="1"/>
</dbReference>
<organism evidence="3 4">
    <name type="scientific">Dioscorea zingiberensis</name>
    <dbReference type="NCBI Taxonomy" id="325984"/>
    <lineage>
        <taxon>Eukaryota</taxon>
        <taxon>Viridiplantae</taxon>
        <taxon>Streptophyta</taxon>
        <taxon>Embryophyta</taxon>
        <taxon>Tracheophyta</taxon>
        <taxon>Spermatophyta</taxon>
        <taxon>Magnoliopsida</taxon>
        <taxon>Liliopsida</taxon>
        <taxon>Dioscoreales</taxon>
        <taxon>Dioscoreaceae</taxon>
        <taxon>Dioscorea</taxon>
    </lineage>
</organism>
<dbReference type="SMART" id="SM00856">
    <property type="entry name" value="PMEI"/>
    <property type="match status" value="1"/>
</dbReference>
<name>A0A9D5CWP1_9LILI</name>
<dbReference type="InterPro" id="IPR006501">
    <property type="entry name" value="Pectinesterase_inhib_dom"/>
</dbReference>
<comment type="caution">
    <text evidence="3">The sequence shown here is derived from an EMBL/GenBank/DDBJ whole genome shotgun (WGS) entry which is preliminary data.</text>
</comment>
<feature type="signal peptide" evidence="1">
    <location>
        <begin position="1"/>
        <end position="23"/>
    </location>
</feature>
<gene>
    <name evidence="3" type="ORF">J5N97_009336</name>
</gene>
<reference evidence="3" key="1">
    <citation type="submission" date="2021-03" db="EMBL/GenBank/DDBJ databases">
        <authorList>
            <person name="Li Z."/>
            <person name="Yang C."/>
        </authorList>
    </citation>
    <scope>NUCLEOTIDE SEQUENCE</scope>
    <source>
        <strain evidence="3">Dzin_1.0</strain>
        <tissue evidence="3">Leaf</tissue>
    </source>
</reference>
<dbReference type="InterPro" id="IPR035513">
    <property type="entry name" value="Invertase/methylesterase_inhib"/>
</dbReference>
<feature type="domain" description="Pectinesterase inhibitor" evidence="2">
    <location>
        <begin position="25"/>
        <end position="165"/>
    </location>
</feature>
<dbReference type="Pfam" id="PF04043">
    <property type="entry name" value="PMEI"/>
    <property type="match status" value="1"/>
</dbReference>
<dbReference type="SUPFAM" id="SSF101148">
    <property type="entry name" value="Plant invertase/pectin methylesterase inhibitor"/>
    <property type="match status" value="1"/>
</dbReference>
<evidence type="ECO:0000313" key="4">
    <source>
        <dbReference type="Proteomes" id="UP001085076"/>
    </source>
</evidence>
<dbReference type="EMBL" id="JAGGNH010000002">
    <property type="protein sequence ID" value="KAJ0981081.1"/>
    <property type="molecule type" value="Genomic_DNA"/>
</dbReference>
<evidence type="ECO:0000256" key="1">
    <source>
        <dbReference type="SAM" id="SignalP"/>
    </source>
</evidence>
<accession>A0A9D5CWP1</accession>
<dbReference type="OrthoDB" id="1430376at2759"/>
<proteinExistence type="predicted"/>
<evidence type="ECO:0000313" key="3">
    <source>
        <dbReference type="EMBL" id="KAJ0981081.1"/>
    </source>
</evidence>
<evidence type="ECO:0000259" key="2">
    <source>
        <dbReference type="SMART" id="SM00856"/>
    </source>
</evidence>
<feature type="chain" id="PRO_5039007474" description="Pectinesterase inhibitor domain-containing protein" evidence="1">
    <location>
        <begin position="24"/>
        <end position="173"/>
    </location>
</feature>
<keyword evidence="4" id="KW-1185">Reference proteome</keyword>
<dbReference type="AlphaFoldDB" id="A0A9D5CWP1"/>
<sequence>MPSYHLLLLLLFLFLTFFSFSFSFSFSVAAKKHTPPRLTTTSSALELAARYAAAASISASNVSAALQLTPARCRTGPVQDCVVLVDHSAKQLGRASDVLGRIEPGTAQESQVNDASTWTSAALTDLRTCHDAAQSMPMGPCTRARDTLVRRLNEALRHTSNALYFISRISARP</sequence>
<dbReference type="GO" id="GO:0004857">
    <property type="term" value="F:enzyme inhibitor activity"/>
    <property type="evidence" value="ECO:0007669"/>
    <property type="project" value="InterPro"/>
</dbReference>
<protein>
    <recommendedName>
        <fullName evidence="2">Pectinesterase inhibitor domain-containing protein</fullName>
    </recommendedName>
</protein>
<keyword evidence="1" id="KW-0732">Signal</keyword>
<dbReference type="Proteomes" id="UP001085076">
    <property type="component" value="Miscellaneous, Linkage group lg02"/>
</dbReference>